<reference evidence="1 2" key="1">
    <citation type="journal article" date="2018" name="Front. Plant Sci.">
        <title>Red Clover (Trifolium pratense) and Zigzag Clover (T. medium) - A Picture of Genomic Similarities and Differences.</title>
        <authorList>
            <person name="Dluhosova J."/>
            <person name="Istvanek J."/>
            <person name="Nedelnik J."/>
            <person name="Repkova J."/>
        </authorList>
    </citation>
    <scope>NUCLEOTIDE SEQUENCE [LARGE SCALE GENOMIC DNA]</scope>
    <source>
        <strain evidence="2">cv. 10/8</strain>
        <tissue evidence="1">Leaf</tissue>
    </source>
</reference>
<proteinExistence type="predicted"/>
<evidence type="ECO:0000313" key="1">
    <source>
        <dbReference type="EMBL" id="MCI64100.1"/>
    </source>
</evidence>
<dbReference type="EMBL" id="LXQA010649348">
    <property type="protein sequence ID" value="MCI64100.1"/>
    <property type="molecule type" value="Genomic_DNA"/>
</dbReference>
<dbReference type="Proteomes" id="UP000265520">
    <property type="component" value="Unassembled WGS sequence"/>
</dbReference>
<sequence>MKSLSIVQDLADGIMALDDILDVNGPFSKPVLMSSAGLLSALISTHKSISNGATHLWFFEWAPHCHI</sequence>
<organism evidence="1 2">
    <name type="scientific">Trifolium medium</name>
    <dbReference type="NCBI Taxonomy" id="97028"/>
    <lineage>
        <taxon>Eukaryota</taxon>
        <taxon>Viridiplantae</taxon>
        <taxon>Streptophyta</taxon>
        <taxon>Embryophyta</taxon>
        <taxon>Tracheophyta</taxon>
        <taxon>Spermatophyta</taxon>
        <taxon>Magnoliopsida</taxon>
        <taxon>eudicotyledons</taxon>
        <taxon>Gunneridae</taxon>
        <taxon>Pentapetalae</taxon>
        <taxon>rosids</taxon>
        <taxon>fabids</taxon>
        <taxon>Fabales</taxon>
        <taxon>Fabaceae</taxon>
        <taxon>Papilionoideae</taxon>
        <taxon>50 kb inversion clade</taxon>
        <taxon>NPAAA clade</taxon>
        <taxon>Hologalegina</taxon>
        <taxon>IRL clade</taxon>
        <taxon>Trifolieae</taxon>
        <taxon>Trifolium</taxon>
    </lineage>
</organism>
<name>A0A392TUZ1_9FABA</name>
<evidence type="ECO:0000313" key="2">
    <source>
        <dbReference type="Proteomes" id="UP000265520"/>
    </source>
</evidence>
<keyword evidence="2" id="KW-1185">Reference proteome</keyword>
<protein>
    <submittedName>
        <fullName evidence="1">Peroxisomal membrane protein 11A-like</fullName>
    </submittedName>
</protein>
<dbReference type="AlphaFoldDB" id="A0A392TUZ1"/>
<feature type="non-terminal residue" evidence="1">
    <location>
        <position position="67"/>
    </location>
</feature>
<comment type="caution">
    <text evidence="1">The sequence shown here is derived from an EMBL/GenBank/DDBJ whole genome shotgun (WGS) entry which is preliminary data.</text>
</comment>
<accession>A0A392TUZ1</accession>